<proteinExistence type="inferred from homology"/>
<dbReference type="GO" id="GO:0055052">
    <property type="term" value="C:ATP-binding cassette (ABC) transporter complex, substrate-binding subunit-containing"/>
    <property type="evidence" value="ECO:0007669"/>
    <property type="project" value="TreeGrafter"/>
</dbReference>
<evidence type="ECO:0000256" key="4">
    <source>
        <dbReference type="SAM" id="SignalP"/>
    </source>
</evidence>
<comment type="similarity">
    <text evidence="1">Belongs to the bacterial solute-binding protein 1 family.</text>
</comment>
<dbReference type="EMBL" id="BJLH01000005">
    <property type="protein sequence ID" value="GEA60142.1"/>
    <property type="molecule type" value="Genomic_DNA"/>
</dbReference>
<evidence type="ECO:0000256" key="1">
    <source>
        <dbReference type="ARBA" id="ARBA00008520"/>
    </source>
</evidence>
<sequence>MVKLNKSVLALGVTGLASIANADESASIEFWHSLNNGAIDAVCESFNEQSKNSIDCIYQGDYDTAMQKAVAAIRSNNHPVLMQFFDVGTTDLMMSGISKPLEESYRDVNWSDYISGARGYYQDADNKLMSQPWNASTVVLYVNKGALAEVGITETPSTYEELHTAMVKLKESGHECPYTTDGGAWRILEQVAARHGVDIATKHNGFDGLDAEYTVNQGLIVQHLNNLYDWNQKGLVKLDPQTRAGRYTSAFTANECAMMEASLSAYNASSSALGSDLEISMAPVYEGYDRYNTFVGGGSLWMLDGHKTKEETVAKEFLDYVRKPQTQKTLTEMTGYLPVTQDAYQYIIDTTDENDPKFASIHAGFESLNQPSNANSRGIRLGFYTQFRSVFQEETQKAFSGDISMQTALDNAKRRGDQLLRRFERTYRHNS</sequence>
<feature type="chain" id="PRO_5021497370" evidence="4">
    <location>
        <begin position="23"/>
        <end position="431"/>
    </location>
</feature>
<dbReference type="PANTHER" id="PTHR30061:SF50">
    <property type="entry name" value="MALTOSE_MALTODEXTRIN-BINDING PERIPLASMIC PROTEIN"/>
    <property type="match status" value="1"/>
</dbReference>
<protein>
    <submittedName>
        <fullName evidence="5">Glycerol-3-phosphate ABC transporter substrate-binding protein</fullName>
    </submittedName>
</protein>
<evidence type="ECO:0000256" key="2">
    <source>
        <dbReference type="ARBA" id="ARBA00022448"/>
    </source>
</evidence>
<feature type="signal peptide" evidence="4">
    <location>
        <begin position="1"/>
        <end position="22"/>
    </location>
</feature>
<evidence type="ECO:0000313" key="5">
    <source>
        <dbReference type="EMBL" id="GEA60142.1"/>
    </source>
</evidence>
<dbReference type="SUPFAM" id="SSF53850">
    <property type="entry name" value="Periplasmic binding protein-like II"/>
    <property type="match status" value="1"/>
</dbReference>
<comment type="caution">
    <text evidence="5">The sequence shown here is derived from an EMBL/GenBank/DDBJ whole genome shotgun (WGS) entry which is preliminary data.</text>
</comment>
<dbReference type="GO" id="GO:1901982">
    <property type="term" value="F:maltose binding"/>
    <property type="evidence" value="ECO:0007669"/>
    <property type="project" value="TreeGrafter"/>
</dbReference>
<dbReference type="InterPro" id="IPR006059">
    <property type="entry name" value="SBP"/>
</dbReference>
<accession>A0A4Y3IM59</accession>
<keyword evidence="3 4" id="KW-0732">Signal</keyword>
<organism evidence="5 6">
    <name type="scientific">Vibrio comitans NBRC 102076</name>
    <dbReference type="NCBI Taxonomy" id="1219078"/>
    <lineage>
        <taxon>Bacteria</taxon>
        <taxon>Pseudomonadati</taxon>
        <taxon>Pseudomonadota</taxon>
        <taxon>Gammaproteobacteria</taxon>
        <taxon>Vibrionales</taxon>
        <taxon>Vibrionaceae</taxon>
        <taxon>Vibrio</taxon>
    </lineage>
</organism>
<dbReference type="Gene3D" id="3.40.190.10">
    <property type="entry name" value="Periplasmic binding protein-like II"/>
    <property type="match status" value="2"/>
</dbReference>
<dbReference type="GO" id="GO:0015768">
    <property type="term" value="P:maltose transport"/>
    <property type="evidence" value="ECO:0007669"/>
    <property type="project" value="TreeGrafter"/>
</dbReference>
<dbReference type="OrthoDB" id="4393730at2"/>
<reference evidence="5 6" key="1">
    <citation type="submission" date="2019-06" db="EMBL/GenBank/DDBJ databases">
        <title>Whole genome shotgun sequence of Vibrio comitans NBRC 102076.</title>
        <authorList>
            <person name="Hosoyama A."/>
            <person name="Uohara A."/>
            <person name="Ohji S."/>
            <person name="Ichikawa N."/>
        </authorList>
    </citation>
    <scope>NUCLEOTIDE SEQUENCE [LARGE SCALE GENOMIC DNA]</scope>
    <source>
        <strain evidence="5 6">NBRC 102076</strain>
    </source>
</reference>
<gene>
    <name evidence="5" type="ORF">VCO01S_13350</name>
</gene>
<dbReference type="Pfam" id="PF13416">
    <property type="entry name" value="SBP_bac_8"/>
    <property type="match status" value="1"/>
</dbReference>
<dbReference type="PANTHER" id="PTHR30061">
    <property type="entry name" value="MALTOSE-BINDING PERIPLASMIC PROTEIN"/>
    <property type="match status" value="1"/>
</dbReference>
<name>A0A4Y3IM59_9VIBR</name>
<keyword evidence="6" id="KW-1185">Reference proteome</keyword>
<dbReference type="GO" id="GO:0042956">
    <property type="term" value="P:maltodextrin transmembrane transport"/>
    <property type="evidence" value="ECO:0007669"/>
    <property type="project" value="TreeGrafter"/>
</dbReference>
<evidence type="ECO:0000256" key="3">
    <source>
        <dbReference type="ARBA" id="ARBA00022729"/>
    </source>
</evidence>
<dbReference type="Proteomes" id="UP000318242">
    <property type="component" value="Unassembled WGS sequence"/>
</dbReference>
<keyword evidence="2" id="KW-0813">Transport</keyword>
<dbReference type="AlphaFoldDB" id="A0A4Y3IM59"/>
<evidence type="ECO:0000313" key="6">
    <source>
        <dbReference type="Proteomes" id="UP000318242"/>
    </source>
</evidence>